<feature type="compositionally biased region" description="Low complexity" evidence="1">
    <location>
        <begin position="105"/>
        <end position="117"/>
    </location>
</feature>
<feature type="compositionally biased region" description="Low complexity" evidence="1">
    <location>
        <begin position="1069"/>
        <end position="1083"/>
    </location>
</feature>
<feature type="region of interest" description="Disordered" evidence="1">
    <location>
        <begin position="820"/>
        <end position="840"/>
    </location>
</feature>
<feature type="compositionally biased region" description="Polar residues" evidence="1">
    <location>
        <begin position="1089"/>
        <end position="1119"/>
    </location>
</feature>
<evidence type="ECO:0000313" key="3">
    <source>
        <dbReference type="Proteomes" id="UP001316803"/>
    </source>
</evidence>
<name>A0AAN8IAH3_9EURO</name>
<feature type="region of interest" description="Disordered" evidence="1">
    <location>
        <begin position="852"/>
        <end position="999"/>
    </location>
</feature>
<dbReference type="SUPFAM" id="SSF50978">
    <property type="entry name" value="WD40 repeat-like"/>
    <property type="match status" value="2"/>
</dbReference>
<evidence type="ECO:0000313" key="2">
    <source>
        <dbReference type="EMBL" id="KAK5955565.1"/>
    </source>
</evidence>
<dbReference type="PANTHER" id="PTHR45589">
    <property type="entry name" value="WD REPEAT DOMAIN 62, ISOFORM G"/>
    <property type="match status" value="1"/>
</dbReference>
<dbReference type="Pfam" id="PF00400">
    <property type="entry name" value="WD40"/>
    <property type="match status" value="3"/>
</dbReference>
<dbReference type="AlphaFoldDB" id="A0AAN8IAH3"/>
<protein>
    <submittedName>
        <fullName evidence="2">Uncharacterized protein</fullName>
    </submittedName>
</protein>
<organism evidence="2 3">
    <name type="scientific">Knufia fluminis</name>
    <dbReference type="NCBI Taxonomy" id="191047"/>
    <lineage>
        <taxon>Eukaryota</taxon>
        <taxon>Fungi</taxon>
        <taxon>Dikarya</taxon>
        <taxon>Ascomycota</taxon>
        <taxon>Pezizomycotina</taxon>
        <taxon>Eurotiomycetes</taxon>
        <taxon>Chaetothyriomycetidae</taxon>
        <taxon>Chaetothyriales</taxon>
        <taxon>Trichomeriaceae</taxon>
        <taxon>Knufia</taxon>
    </lineage>
</organism>
<dbReference type="Proteomes" id="UP001316803">
    <property type="component" value="Unassembled WGS sequence"/>
</dbReference>
<dbReference type="InterPro" id="IPR036322">
    <property type="entry name" value="WD40_repeat_dom_sf"/>
</dbReference>
<dbReference type="InterPro" id="IPR001680">
    <property type="entry name" value="WD40_rpt"/>
</dbReference>
<gene>
    <name evidence="2" type="ORF">OHC33_003206</name>
</gene>
<feature type="region of interest" description="Disordered" evidence="1">
    <location>
        <begin position="1049"/>
        <end position="1128"/>
    </location>
</feature>
<comment type="caution">
    <text evidence="2">The sequence shown here is derived from an EMBL/GenBank/DDBJ whole genome shotgun (WGS) entry which is preliminary data.</text>
</comment>
<feature type="region of interest" description="Disordered" evidence="1">
    <location>
        <begin position="104"/>
        <end position="148"/>
    </location>
</feature>
<feature type="compositionally biased region" description="Basic and acidic residues" evidence="1">
    <location>
        <begin position="980"/>
        <end position="991"/>
    </location>
</feature>
<feature type="region of interest" description="Disordered" evidence="1">
    <location>
        <begin position="1"/>
        <end position="28"/>
    </location>
</feature>
<feature type="region of interest" description="Disordered" evidence="1">
    <location>
        <begin position="277"/>
        <end position="301"/>
    </location>
</feature>
<feature type="compositionally biased region" description="Polar residues" evidence="1">
    <location>
        <begin position="941"/>
        <end position="959"/>
    </location>
</feature>
<proteinExistence type="predicted"/>
<sequence length="1144" mass="124112">MATHHPYNLRNRVNSPATSRTPGNTPNSKLLLNSVYKPQQSPVTLQLDHVIGTTTKNAGGLSACPESNTFAYCAGSVAVLAQVTGHNTVSRRYFRARPAATAVNPSTSFYSTPTSTPSRKRSAFATPKKEQENITPNRTLPEDENAKTWSARERIKSVKCVSLSPNGKFLAVGETGYNPRVLLYATAKDASTETPLAIISDHTWGVKCAAFSPDSSFLATLGEINDGFLFIWSVNSKTGAVKLCATNKCTTNICHMTWCGLRPITAGTRHVKIWQLPGHEQASPSKRSRLRYPIDPSSSAGPTPLAGRNCLLGDLVDVTFTCAVAITEHDVLICTDGGTLCRVDISRTPAHIEPVRHETCPVGAMGFREGPRRLVWAGGGGEMQETSVDVLLGHKEPPMAPAGSSAAFTELGSRVPKRSALRQSLGLSQLSQRGTIAVSCLTKHTVCIDTESNLVLSSTDAEEPSTSQRPLSAHNGPVAGVQPLDPAVSLGAFFTWSKNGEVRFWSNDAQLLRVEQIELDEGSDVEDAACNELKVLRHSQRGVFVSGDRFGVLKLIKCEKWELLHTARAHSAEVNDTCFDNASEFVATCSRDRMVQVFRLQDTNLDLLQTTDDHIAAVNQLTFSHDGGVLLSCSSDRTIVVREKVTRDHGRETLIAFLQTRIITIKASPLSMCLVPGKDDLLYVSTLDRHVTKIDFTTGTTLESFKVTETDSDDRAVLNSIRVAANLELGKLRDILVGCSSTDKSVRVYDLQKQHLISKENAHTEGISDIALLGDSTGQHVASTKSFVSTGLDSTIMLWSVVPDAQIALTPAVELTQDQATGNHDSDVTPAKASPATLPPLRKVLTKLDIANFVKDAPPRSPSRRDPSPARPGLKRKGSRLALASSAIEEADENTSPALRRRASADERGKLERRSPSPPAYATRRQKKPPARGEVSKDFFTRQSEWLSKSPEPQETPTAKQEIKANKARLRRPPSVPSDLRARAKAQERRMSTVGAPSEFSSVNMASEQTSRMLRTYKKKLETADVDLDLDEIERELESTLQVVRQKKLVKQASAGTRKSSTPRLKRVTSTSTFSPTPSTLSPIERKVGTTSSAGSEANSPVSGSTFSDSTQKAQPQQRVGNDNVGLGVDGLSIKLERTNLAGV</sequence>
<feature type="compositionally biased region" description="Polar residues" evidence="1">
    <location>
        <begin position="1054"/>
        <end position="1063"/>
    </location>
</feature>
<feature type="compositionally biased region" description="Polar residues" evidence="1">
    <location>
        <begin position="11"/>
        <end position="28"/>
    </location>
</feature>
<dbReference type="InterPro" id="IPR015943">
    <property type="entry name" value="WD40/YVTN_repeat-like_dom_sf"/>
</dbReference>
<dbReference type="InterPro" id="IPR052779">
    <property type="entry name" value="WDR62"/>
</dbReference>
<feature type="compositionally biased region" description="Basic and acidic residues" evidence="1">
    <location>
        <begin position="903"/>
        <end position="915"/>
    </location>
</feature>
<dbReference type="Gene3D" id="2.130.10.10">
    <property type="entry name" value="YVTN repeat-like/Quinoprotein amine dehydrogenase"/>
    <property type="match status" value="3"/>
</dbReference>
<dbReference type="EMBL" id="JAKLMC020000006">
    <property type="protein sequence ID" value="KAK5955565.1"/>
    <property type="molecule type" value="Genomic_DNA"/>
</dbReference>
<accession>A0AAN8IAH3</accession>
<dbReference type="PANTHER" id="PTHR45589:SF1">
    <property type="entry name" value="WD REPEAT DOMAIN 62, ISOFORM G"/>
    <property type="match status" value="1"/>
</dbReference>
<dbReference type="SMART" id="SM00320">
    <property type="entry name" value="WD40"/>
    <property type="match status" value="7"/>
</dbReference>
<evidence type="ECO:0000256" key="1">
    <source>
        <dbReference type="SAM" id="MobiDB-lite"/>
    </source>
</evidence>
<keyword evidence="3" id="KW-1185">Reference proteome</keyword>
<reference evidence="2 3" key="1">
    <citation type="submission" date="2022-12" db="EMBL/GenBank/DDBJ databases">
        <title>Genomic features and morphological characterization of a novel Knufia sp. strain isolated from spacecraft assembly facility.</title>
        <authorList>
            <person name="Teixeira M."/>
            <person name="Chander A.M."/>
            <person name="Stajich J.E."/>
            <person name="Venkateswaran K."/>
        </authorList>
    </citation>
    <scope>NUCLEOTIDE SEQUENCE [LARGE SCALE GENOMIC DNA]</scope>
    <source>
        <strain evidence="2 3">FJI-L2-BK-P2</strain>
    </source>
</reference>